<name>A0A4U9U4I1_9SPHI</name>
<dbReference type="InterPro" id="IPR015943">
    <property type="entry name" value="WD40/YVTN_repeat-like_dom_sf"/>
</dbReference>
<dbReference type="Proteomes" id="UP000308196">
    <property type="component" value="Chromosome"/>
</dbReference>
<protein>
    <submittedName>
        <fullName evidence="3">Outer membrane biogenesis protein BamB</fullName>
    </submittedName>
</protein>
<keyword evidence="1" id="KW-1133">Transmembrane helix</keyword>
<dbReference type="Pfam" id="PF13360">
    <property type="entry name" value="PQQ_2"/>
    <property type="match status" value="2"/>
</dbReference>
<evidence type="ECO:0000256" key="1">
    <source>
        <dbReference type="SAM" id="Phobius"/>
    </source>
</evidence>
<dbReference type="KEGG" id="stha:NCTC11429_00051"/>
<dbReference type="AlphaFoldDB" id="A0A4U9U4I1"/>
<dbReference type="Gene3D" id="2.130.10.10">
    <property type="entry name" value="YVTN repeat-like/Quinoprotein amine dehydrogenase"/>
    <property type="match status" value="2"/>
</dbReference>
<feature type="domain" description="Pyrrolo-quinoline quinone repeat" evidence="2">
    <location>
        <begin position="54"/>
        <end position="140"/>
    </location>
</feature>
<evidence type="ECO:0000313" key="4">
    <source>
        <dbReference type="Proteomes" id="UP000308196"/>
    </source>
</evidence>
<dbReference type="STRING" id="1123265.GCA_000686625_00666"/>
<dbReference type="PANTHER" id="PTHR34512:SF30">
    <property type="entry name" value="OUTER MEMBRANE PROTEIN ASSEMBLY FACTOR BAMB"/>
    <property type="match status" value="1"/>
</dbReference>
<dbReference type="EMBL" id="LR590484">
    <property type="protein sequence ID" value="VTR27785.1"/>
    <property type="molecule type" value="Genomic_DNA"/>
</dbReference>
<dbReference type="InterPro" id="IPR002372">
    <property type="entry name" value="PQQ_rpt_dom"/>
</dbReference>
<sequence>MSPYVYYFECLREIFRIQFLSSVIRMILLLCYLIIMRSASAREVDSLRIDGLKWKFDGKAESYSSPVIFQDKIYIGSEDHFLYALYLETGKIAWKFKTAGAVNSSPIVFDQRICFGSMDGYYYALDARTGKLVWKFKTGGEHKIGRNGLWGMQPDMFYMEDPFDFFISSPIAHDNGETKTIYFGSSDGNLYALDAANGNLRWKYPTGGAVRTTPLLYEGTIYIGSWDQYVYAIDAQSGNLDWKFKTKSDEENHLLEGIQASISAADGFVFVGSRDGYLYALDAKKGNIAWQYSTWPSWITTTSVDGNGNIFLTSSDSRLLVGLDVATGAEKLRYQTKGYNFSPVLIDQDKLYFGDFTGKLYVLDRITGSCSGFFETDGRKQNKKRLLNSAGILEFQYLLGKRDPSLYATTVEILTLIQQLDPIIGQPIIKDRVLYLNTAHGRLYALTLHNH</sequence>
<feature type="transmembrane region" description="Helical" evidence="1">
    <location>
        <begin position="15"/>
        <end position="35"/>
    </location>
</feature>
<evidence type="ECO:0000313" key="3">
    <source>
        <dbReference type="EMBL" id="VTR27785.1"/>
    </source>
</evidence>
<gene>
    <name evidence="3" type="primary">yxaL</name>
    <name evidence="3" type="ORF">NCTC11429_00051</name>
</gene>
<dbReference type="SMART" id="SM00564">
    <property type="entry name" value="PQQ"/>
    <property type="match status" value="7"/>
</dbReference>
<dbReference type="PANTHER" id="PTHR34512">
    <property type="entry name" value="CELL SURFACE PROTEIN"/>
    <property type="match status" value="1"/>
</dbReference>
<feature type="domain" description="Pyrrolo-quinoline quinone repeat" evidence="2">
    <location>
        <begin position="178"/>
        <end position="369"/>
    </location>
</feature>
<dbReference type="SUPFAM" id="SSF50998">
    <property type="entry name" value="Quinoprotein alcohol dehydrogenase-like"/>
    <property type="match status" value="1"/>
</dbReference>
<reference evidence="3 4" key="1">
    <citation type="submission" date="2019-05" db="EMBL/GenBank/DDBJ databases">
        <authorList>
            <consortium name="Pathogen Informatics"/>
        </authorList>
    </citation>
    <scope>NUCLEOTIDE SEQUENCE [LARGE SCALE GENOMIC DNA]</scope>
    <source>
        <strain evidence="3 4">NCTC11429</strain>
    </source>
</reference>
<keyword evidence="1" id="KW-0472">Membrane</keyword>
<proteinExistence type="predicted"/>
<keyword evidence="1" id="KW-0812">Transmembrane</keyword>
<organism evidence="3 4">
    <name type="scientific">Sphingobacterium thalpophilum</name>
    <dbReference type="NCBI Taxonomy" id="259"/>
    <lineage>
        <taxon>Bacteria</taxon>
        <taxon>Pseudomonadati</taxon>
        <taxon>Bacteroidota</taxon>
        <taxon>Sphingobacteriia</taxon>
        <taxon>Sphingobacteriales</taxon>
        <taxon>Sphingobacteriaceae</taxon>
        <taxon>Sphingobacterium</taxon>
    </lineage>
</organism>
<accession>A0A4U9U4I1</accession>
<dbReference type="InterPro" id="IPR011047">
    <property type="entry name" value="Quinoprotein_ADH-like_sf"/>
</dbReference>
<dbReference type="InterPro" id="IPR018391">
    <property type="entry name" value="PQQ_b-propeller_rpt"/>
</dbReference>
<evidence type="ECO:0000259" key="2">
    <source>
        <dbReference type="Pfam" id="PF13360"/>
    </source>
</evidence>